<evidence type="ECO:0000256" key="1">
    <source>
        <dbReference type="SAM" id="SignalP"/>
    </source>
</evidence>
<dbReference type="PANTHER" id="PTHR31157">
    <property type="entry name" value="SCP DOMAIN-CONTAINING PROTEIN"/>
    <property type="match status" value="1"/>
</dbReference>
<feature type="chain" id="PRO_5037412873" evidence="1">
    <location>
        <begin position="19"/>
        <end position="335"/>
    </location>
</feature>
<dbReference type="Proteomes" id="UP000658278">
    <property type="component" value="Unassembled WGS sequence"/>
</dbReference>
<evidence type="ECO:0000259" key="2">
    <source>
        <dbReference type="Pfam" id="PF00188"/>
    </source>
</evidence>
<keyword evidence="1" id="KW-0732">Signal</keyword>
<organism evidence="3 4">
    <name type="scientific">Haloferula rosea</name>
    <dbReference type="NCBI Taxonomy" id="490093"/>
    <lineage>
        <taxon>Bacteria</taxon>
        <taxon>Pseudomonadati</taxon>
        <taxon>Verrucomicrobiota</taxon>
        <taxon>Verrucomicrobiia</taxon>
        <taxon>Verrucomicrobiales</taxon>
        <taxon>Verrucomicrobiaceae</taxon>
        <taxon>Haloferula</taxon>
    </lineage>
</organism>
<feature type="signal peptide" evidence="1">
    <location>
        <begin position="1"/>
        <end position="18"/>
    </location>
</feature>
<proteinExistence type="predicted"/>
<dbReference type="RefSeq" id="WP_200281221.1">
    <property type="nucleotide sequence ID" value="NZ_JAENII010000012.1"/>
</dbReference>
<dbReference type="Gene3D" id="3.40.33.10">
    <property type="entry name" value="CAP"/>
    <property type="match status" value="1"/>
</dbReference>
<evidence type="ECO:0000313" key="4">
    <source>
        <dbReference type="Proteomes" id="UP000658278"/>
    </source>
</evidence>
<dbReference type="CDD" id="cd05379">
    <property type="entry name" value="CAP_bacterial"/>
    <property type="match status" value="1"/>
</dbReference>
<accession>A0A934RH41</accession>
<keyword evidence="4" id="KW-1185">Reference proteome</keyword>
<reference evidence="3" key="1">
    <citation type="submission" date="2021-01" db="EMBL/GenBank/DDBJ databases">
        <title>Modified the classification status of verrucomicrobia.</title>
        <authorList>
            <person name="Feng X."/>
        </authorList>
    </citation>
    <scope>NUCLEOTIDE SEQUENCE</scope>
    <source>
        <strain evidence="3">KCTC 22201</strain>
    </source>
</reference>
<comment type="caution">
    <text evidence="3">The sequence shown here is derived from an EMBL/GenBank/DDBJ whole genome shotgun (WGS) entry which is preliminary data.</text>
</comment>
<dbReference type="Pfam" id="PF00188">
    <property type="entry name" value="CAP"/>
    <property type="match status" value="1"/>
</dbReference>
<dbReference type="SUPFAM" id="SSF55797">
    <property type="entry name" value="PR-1-like"/>
    <property type="match status" value="1"/>
</dbReference>
<feature type="domain" description="SCP" evidence="2">
    <location>
        <begin position="223"/>
        <end position="326"/>
    </location>
</feature>
<evidence type="ECO:0000313" key="3">
    <source>
        <dbReference type="EMBL" id="MBK1828225.1"/>
    </source>
</evidence>
<dbReference type="PANTHER" id="PTHR31157:SF1">
    <property type="entry name" value="SCP DOMAIN-CONTAINING PROTEIN"/>
    <property type="match status" value="1"/>
</dbReference>
<dbReference type="InterPro" id="IPR014044">
    <property type="entry name" value="CAP_dom"/>
</dbReference>
<gene>
    <name evidence="3" type="ORF">JIN81_14420</name>
</gene>
<dbReference type="AlphaFoldDB" id="A0A934RH41"/>
<sequence>MRFLFLSLLLLAPLSARADQAVDELLAAFQTQLESGGDITQLCNSLENAEPKTLNALSTALNKAWPGVRDRYLSALTAAAKQGVTGDRAAASRRVRELRGEFMAVYGLGEAQMKPLLKSKSMPALKELRKLLEPTPDEVIAGASDEVKALRSAATKLARFRDAALDAALSTTPTDSMSSLKASEKEIAASAGDLPRDGLKILEKNRKIAENDGVPADEAKGVEECNRWRLYVGLNALVLDPELCEASRDHSTDMKEKGFFAHESPVPGKKTPWDRAKNFGTTSSGENIYMGSTDPHGANTGWFYSPGHHKNMFNRGHSRIGLGRAGGHWTQMFGR</sequence>
<protein>
    <submittedName>
        <fullName evidence="3">CAP domain-containing protein</fullName>
    </submittedName>
</protein>
<dbReference type="InterPro" id="IPR035940">
    <property type="entry name" value="CAP_sf"/>
</dbReference>
<dbReference type="EMBL" id="JAENII010000012">
    <property type="protein sequence ID" value="MBK1828225.1"/>
    <property type="molecule type" value="Genomic_DNA"/>
</dbReference>
<name>A0A934RH41_9BACT</name>